<dbReference type="InterPro" id="IPR004638">
    <property type="entry name" value="EmrB-like"/>
</dbReference>
<feature type="transmembrane region" description="Helical" evidence="7">
    <location>
        <begin position="77"/>
        <end position="100"/>
    </location>
</feature>
<feature type="transmembrane region" description="Helical" evidence="7">
    <location>
        <begin position="197"/>
        <end position="217"/>
    </location>
</feature>
<comment type="subcellular location">
    <subcellularLocation>
        <location evidence="1">Cell membrane</location>
        <topology evidence="1">Multi-pass membrane protein</topology>
    </subcellularLocation>
</comment>
<dbReference type="Gene3D" id="1.20.1250.20">
    <property type="entry name" value="MFS general substrate transporter like domains"/>
    <property type="match status" value="1"/>
</dbReference>
<evidence type="ECO:0000313" key="9">
    <source>
        <dbReference type="EMBL" id="NMM61692.1"/>
    </source>
</evidence>
<protein>
    <submittedName>
        <fullName evidence="9">Multidrug efflux MFS transporter</fullName>
    </submittedName>
</protein>
<evidence type="ECO:0000256" key="5">
    <source>
        <dbReference type="ARBA" id="ARBA00022989"/>
    </source>
</evidence>
<reference evidence="9 10" key="1">
    <citation type="submission" date="2020-04" db="EMBL/GenBank/DDBJ databases">
        <authorList>
            <person name="Doyle D.A."/>
        </authorList>
    </citation>
    <scope>NUCLEOTIDE SEQUENCE [LARGE SCALE GENOMIC DNA]</scope>
    <source>
        <strain evidence="9 10">P21</strain>
    </source>
</reference>
<dbReference type="NCBIfam" id="TIGR00711">
    <property type="entry name" value="efflux_EmrB"/>
    <property type="match status" value="1"/>
</dbReference>
<dbReference type="InterPro" id="IPR036259">
    <property type="entry name" value="MFS_trans_sf"/>
</dbReference>
<dbReference type="PANTHER" id="PTHR42718">
    <property type="entry name" value="MAJOR FACILITATOR SUPERFAMILY MULTIDRUG TRANSPORTER MFSC"/>
    <property type="match status" value="1"/>
</dbReference>
<keyword evidence="6 7" id="KW-0472">Membrane</keyword>
<dbReference type="AlphaFoldDB" id="A0A7Y0EEN5"/>
<keyword evidence="2" id="KW-0813">Transport</keyword>
<proteinExistence type="predicted"/>
<dbReference type="InterPro" id="IPR020846">
    <property type="entry name" value="MFS_dom"/>
</dbReference>
<evidence type="ECO:0000256" key="4">
    <source>
        <dbReference type="ARBA" id="ARBA00022692"/>
    </source>
</evidence>
<evidence type="ECO:0000313" key="10">
    <source>
        <dbReference type="Proteomes" id="UP000537131"/>
    </source>
</evidence>
<feature type="transmembrane region" description="Helical" evidence="7">
    <location>
        <begin position="436"/>
        <end position="454"/>
    </location>
</feature>
<evidence type="ECO:0000259" key="8">
    <source>
        <dbReference type="PROSITE" id="PS50850"/>
    </source>
</evidence>
<reference evidence="9 10" key="2">
    <citation type="submission" date="2020-06" db="EMBL/GenBank/DDBJ databases">
        <title>Complete Genome Sequence of Clostridium muelleri sp. nov. P21T, an Acid-Alcohol Producing Acetogen Isolated from Old Hay.</title>
        <authorList>
            <person name="Duncan K.E."/>
            <person name="Tanner R.S."/>
        </authorList>
    </citation>
    <scope>NUCLEOTIDE SEQUENCE [LARGE SCALE GENOMIC DNA]</scope>
    <source>
        <strain evidence="9 10">P21</strain>
    </source>
</reference>
<feature type="transmembrane region" description="Helical" evidence="7">
    <location>
        <begin position="12"/>
        <end position="34"/>
    </location>
</feature>
<dbReference type="GO" id="GO:0005886">
    <property type="term" value="C:plasma membrane"/>
    <property type="evidence" value="ECO:0007669"/>
    <property type="project" value="UniProtKB-SubCell"/>
</dbReference>
<dbReference type="SUPFAM" id="SSF103473">
    <property type="entry name" value="MFS general substrate transporter"/>
    <property type="match status" value="1"/>
</dbReference>
<feature type="domain" description="Major facilitator superfamily (MFS) profile" evidence="8">
    <location>
        <begin position="11"/>
        <end position="463"/>
    </location>
</feature>
<dbReference type="Proteomes" id="UP000537131">
    <property type="component" value="Unassembled WGS sequence"/>
</dbReference>
<dbReference type="PRINTS" id="PR01036">
    <property type="entry name" value="TCRTETB"/>
</dbReference>
<dbReference type="GO" id="GO:0022857">
    <property type="term" value="F:transmembrane transporter activity"/>
    <property type="evidence" value="ECO:0007669"/>
    <property type="project" value="InterPro"/>
</dbReference>
<feature type="transmembrane region" description="Helical" evidence="7">
    <location>
        <begin position="165"/>
        <end position="185"/>
    </location>
</feature>
<feature type="transmembrane region" description="Helical" evidence="7">
    <location>
        <begin position="223"/>
        <end position="244"/>
    </location>
</feature>
<evidence type="ECO:0000256" key="6">
    <source>
        <dbReference type="ARBA" id="ARBA00023136"/>
    </source>
</evidence>
<feature type="transmembrane region" description="Helical" evidence="7">
    <location>
        <begin position="106"/>
        <end position="127"/>
    </location>
</feature>
<feature type="transmembrane region" description="Helical" evidence="7">
    <location>
        <begin position="264"/>
        <end position="289"/>
    </location>
</feature>
<feature type="transmembrane region" description="Helical" evidence="7">
    <location>
        <begin position="46"/>
        <end position="65"/>
    </location>
</feature>
<accession>A0A7Y0EEN5</accession>
<name>A0A7Y0EEN5_9CLOT</name>
<keyword evidence="5 7" id="KW-1133">Transmembrane helix</keyword>
<dbReference type="InterPro" id="IPR011701">
    <property type="entry name" value="MFS"/>
</dbReference>
<dbReference type="PROSITE" id="PS50850">
    <property type="entry name" value="MFS"/>
    <property type="match status" value="1"/>
</dbReference>
<keyword evidence="3" id="KW-1003">Cell membrane</keyword>
<feature type="transmembrane region" description="Helical" evidence="7">
    <location>
        <begin position="295"/>
        <end position="317"/>
    </location>
</feature>
<sequence length="468" mass="50589">MENKKVNKITIMVGLLLSGFAIMFSETALNIALVPLMKSFQVNETTIQWVSTGYMMVAGIVLPISSMLIKNFTTRQIVIFAQVDFILGTVIAALSSSFYMLLFGRLIQGIAGGLILPVVFNTIMALYPPEKRGGVMGMTGLVVMFAPVISPTVAGIILNSLSWQWIFWAVLLLMTSALIVTLFNLRNVTEVMKTKLDIYSVIFSTLGFGGVVFGTSMGSDKGWTSASCILGFIIGLISLIVFCYRQLKIDNPIWQLKAFYYKEFTLGTILVVVIFGVTMCANILLPMYYQNGKQISVATAGLLILPSGVINGIMSAVSGKLFDSYGAKNIVRIGSFITLISTGLLCMINASTATILVVIFSSILMFGCPLALSPAQTYGLNSLPSELSADGSSIMNTLQQIVAALCTALATNFLKIGQNSYYLLGGNNSSEAVSKGIRYGFIYALFLCVVMVITSMQVKSDNKIIDNV</sequence>
<evidence type="ECO:0000256" key="3">
    <source>
        <dbReference type="ARBA" id="ARBA00022475"/>
    </source>
</evidence>
<feature type="transmembrane region" description="Helical" evidence="7">
    <location>
        <begin position="393"/>
        <end position="416"/>
    </location>
</feature>
<dbReference type="Pfam" id="PF07690">
    <property type="entry name" value="MFS_1"/>
    <property type="match status" value="1"/>
</dbReference>
<dbReference type="EMBL" id="JABBNI010000007">
    <property type="protein sequence ID" value="NMM61692.1"/>
    <property type="molecule type" value="Genomic_DNA"/>
</dbReference>
<dbReference type="RefSeq" id="WP_169296303.1">
    <property type="nucleotide sequence ID" value="NZ_JABBNI010000007.1"/>
</dbReference>
<evidence type="ECO:0000256" key="2">
    <source>
        <dbReference type="ARBA" id="ARBA00022448"/>
    </source>
</evidence>
<evidence type="ECO:0000256" key="7">
    <source>
        <dbReference type="SAM" id="Phobius"/>
    </source>
</evidence>
<gene>
    <name evidence="9" type="ORF">HBE96_03090</name>
</gene>
<dbReference type="Gene3D" id="1.20.1720.10">
    <property type="entry name" value="Multidrug resistance protein D"/>
    <property type="match status" value="1"/>
</dbReference>
<dbReference type="PANTHER" id="PTHR42718:SF43">
    <property type="entry name" value="LINCOMYCIN RESISTANCE PROTEIN LMRB"/>
    <property type="match status" value="1"/>
</dbReference>
<evidence type="ECO:0000256" key="1">
    <source>
        <dbReference type="ARBA" id="ARBA00004651"/>
    </source>
</evidence>
<comment type="caution">
    <text evidence="9">The sequence shown here is derived from an EMBL/GenBank/DDBJ whole genome shotgun (WGS) entry which is preliminary data.</text>
</comment>
<organism evidence="9 10">
    <name type="scientific">Clostridium muellerianum</name>
    <dbReference type="NCBI Taxonomy" id="2716538"/>
    <lineage>
        <taxon>Bacteria</taxon>
        <taxon>Bacillati</taxon>
        <taxon>Bacillota</taxon>
        <taxon>Clostridia</taxon>
        <taxon>Eubacteriales</taxon>
        <taxon>Clostridiaceae</taxon>
        <taxon>Clostridium</taxon>
    </lineage>
</organism>
<feature type="transmembrane region" description="Helical" evidence="7">
    <location>
        <begin position="139"/>
        <end position="159"/>
    </location>
</feature>
<keyword evidence="10" id="KW-1185">Reference proteome</keyword>
<keyword evidence="4 7" id="KW-0812">Transmembrane</keyword>